<keyword evidence="13" id="KW-0446">Lipid-binding</keyword>
<feature type="domain" description="C2" evidence="17">
    <location>
        <begin position="348"/>
        <end position="472"/>
    </location>
</feature>
<evidence type="ECO:0000259" key="17">
    <source>
        <dbReference type="PROSITE" id="PS50004"/>
    </source>
</evidence>
<name>A0A336MV09_CULSO</name>
<evidence type="ECO:0000256" key="9">
    <source>
        <dbReference type="ARBA" id="ARBA00022824"/>
    </source>
</evidence>
<dbReference type="Gene3D" id="2.60.40.150">
    <property type="entry name" value="C2 domain"/>
    <property type="match status" value="3"/>
</dbReference>
<dbReference type="VEuPathDB" id="VectorBase:CSON005702"/>
<feature type="region of interest" description="Disordered" evidence="15">
    <location>
        <begin position="702"/>
        <end position="725"/>
    </location>
</feature>
<dbReference type="SMART" id="SM00239">
    <property type="entry name" value="C2"/>
    <property type="match status" value="3"/>
</dbReference>
<dbReference type="CDD" id="cd21670">
    <property type="entry name" value="SMP_ESyt"/>
    <property type="match status" value="1"/>
</dbReference>
<dbReference type="PROSITE" id="PS50004">
    <property type="entry name" value="C2"/>
    <property type="match status" value="3"/>
</dbReference>
<dbReference type="GO" id="GO:0006869">
    <property type="term" value="P:lipid transport"/>
    <property type="evidence" value="ECO:0007669"/>
    <property type="project" value="UniProtKB-KW"/>
</dbReference>
<evidence type="ECO:0000256" key="8">
    <source>
        <dbReference type="ARBA" id="ARBA00022737"/>
    </source>
</evidence>
<keyword evidence="12" id="KW-0445">Lipid transport</keyword>
<sequence length="867" mass="96683">MRGRGFMQSFLCCGTKQDTYRNEEHQSSSGKSDPLPPVSESGVTSSSSPRTPVDEKSVEMTGASKELSPEKSEPKKSDTFVDARPIDEGIIASVYSFAKKAATVGIVYLVGYMGWSVAWLIGPVILSVIRDQWRRQSDQKRNDAKAIATTDERRVILARLNDLPSWVFFPDVERCEWLNKILKQVWPNANDFARALLKDSIEPNVAKALAAYKLHNFRFDRIILGTIPIRIGGVKVYEKNVSRNEIIMDLDIFYSGDCDITFTLGAMRGGIKDFQIHGMVRIVMKPLISAMPFIGGLQIFFLNNPNIDFNLVGVVDLLDMPGLSDILRRIIIEQVAAIMVLPNKLPIILNDAVPAHQLKMPEPEGVLRIHLVEAKNLMKMDFGVLGKGKSDPYAIISVGAQQFRTEIITNTVNPKWDYWCEAQVNATVGQEIEFELWDWDPGFPGVQNDDPLGSATIEISTIVQKGEFDTWLELENAKHGSIHLRMSWMTLSKDKADLQLALEETQLLRVNSMSTAVLTIFVDSAKNLPHPRPQSNPDPFVIVTVNKKEERTAVQMRSDEPVWEQGFTFLVANPENDTVQFKVIDQKTTTSLGTLTYLISSLLLRDTMEIRSQPFQLQGAGAETKLLMTMSLRILKSNRPDFDAEVTSSSEPALARSSSVKAPLQSVPSFKKQDSRISTTSAQSAIEEGVAAVEEPVITATSNSDLNSARPSSEDQVLYHRSPSTTSSAGCDGLGRIQITLKFNVQRQRLFVKIHKIANIPLKDPNNIPDPYVKLYLLPGRSNESKRKTVTVKDNCNPVYDVEFEYVISHAEMNNSELEVTVCTQKGFLSGGSKIIGMVKLPFDDPEIFTVQGATAWHDLLHESKFE</sequence>
<dbReference type="GO" id="GO:0035091">
    <property type="term" value="F:phosphatidylinositol binding"/>
    <property type="evidence" value="ECO:0007669"/>
    <property type="project" value="TreeGrafter"/>
</dbReference>
<evidence type="ECO:0000256" key="6">
    <source>
        <dbReference type="ARBA" id="ARBA00022692"/>
    </source>
</evidence>
<evidence type="ECO:0000256" key="5">
    <source>
        <dbReference type="ARBA" id="ARBA00022475"/>
    </source>
</evidence>
<dbReference type="Pfam" id="PF17047">
    <property type="entry name" value="SMP_LBD"/>
    <property type="match status" value="1"/>
</dbReference>
<dbReference type="PROSITE" id="PS51847">
    <property type="entry name" value="SMP"/>
    <property type="match status" value="1"/>
</dbReference>
<feature type="compositionally biased region" description="Low complexity" evidence="15">
    <location>
        <begin position="38"/>
        <end position="51"/>
    </location>
</feature>
<feature type="compositionally biased region" description="Low complexity" evidence="15">
    <location>
        <begin position="648"/>
        <end position="659"/>
    </location>
</feature>
<dbReference type="InterPro" id="IPR039010">
    <property type="entry name" value="Synaptotagmin_SMP"/>
</dbReference>
<keyword evidence="5" id="KW-1003">Cell membrane</keyword>
<dbReference type="AlphaFoldDB" id="A0A336MV09"/>
<dbReference type="InterPro" id="IPR037752">
    <property type="entry name" value="C2C_KIAA1228"/>
</dbReference>
<feature type="region of interest" description="Disordered" evidence="15">
    <location>
        <begin position="641"/>
        <end position="660"/>
    </location>
</feature>
<dbReference type="GO" id="GO:0008429">
    <property type="term" value="F:phosphatidylethanolamine binding"/>
    <property type="evidence" value="ECO:0007669"/>
    <property type="project" value="TreeGrafter"/>
</dbReference>
<evidence type="ECO:0000256" key="3">
    <source>
        <dbReference type="ARBA" id="ARBA00005867"/>
    </source>
</evidence>
<comment type="similarity">
    <text evidence="3">Belongs to the extended synaptotagmin family.</text>
</comment>
<dbReference type="FunFam" id="2.60.40.150:FF:000155">
    <property type="entry name" value="extended synaptotagmin-2 isoform X1"/>
    <property type="match status" value="1"/>
</dbReference>
<feature type="region of interest" description="Disordered" evidence="15">
    <location>
        <begin position="17"/>
        <end position="79"/>
    </location>
</feature>
<dbReference type="GO" id="GO:0005789">
    <property type="term" value="C:endoplasmic reticulum membrane"/>
    <property type="evidence" value="ECO:0007669"/>
    <property type="project" value="UniProtKB-SubCell"/>
</dbReference>
<comment type="subcellular location">
    <subcellularLocation>
        <location evidence="1">Cell membrane</location>
        <topology evidence="1">Peripheral membrane protein</topology>
    </subcellularLocation>
    <subcellularLocation>
        <location evidence="2">Endoplasmic reticulum membrane</location>
        <topology evidence="2">Multi-pass membrane protein</topology>
    </subcellularLocation>
</comment>
<feature type="compositionally biased region" description="Basic and acidic residues" evidence="15">
    <location>
        <begin position="67"/>
        <end position="79"/>
    </location>
</feature>
<dbReference type="FunFam" id="2.60.40.150:FF:000093">
    <property type="entry name" value="Extended synaptotagmin 3"/>
    <property type="match status" value="1"/>
</dbReference>
<evidence type="ECO:0000256" key="14">
    <source>
        <dbReference type="ARBA" id="ARBA00023136"/>
    </source>
</evidence>
<evidence type="ECO:0000256" key="15">
    <source>
        <dbReference type="SAM" id="MobiDB-lite"/>
    </source>
</evidence>
<dbReference type="CDD" id="cd04030">
    <property type="entry name" value="C2C_KIAA1228"/>
    <property type="match status" value="1"/>
</dbReference>
<dbReference type="PANTHER" id="PTHR45761:SF1">
    <property type="entry name" value="EXTENDED SYNAPTOTAGMIN-LIKE PROTEIN 2, ISOFORM C"/>
    <property type="match status" value="1"/>
</dbReference>
<keyword evidence="8" id="KW-0677">Repeat</keyword>
<evidence type="ECO:0000256" key="10">
    <source>
        <dbReference type="ARBA" id="ARBA00022837"/>
    </source>
</evidence>
<keyword evidence="7" id="KW-0479">Metal-binding</keyword>
<dbReference type="InterPro" id="IPR031468">
    <property type="entry name" value="SMP_LBD"/>
</dbReference>
<feature type="transmembrane region" description="Helical" evidence="16">
    <location>
        <begin position="106"/>
        <end position="129"/>
    </location>
</feature>
<dbReference type="CDD" id="cd08391">
    <property type="entry name" value="C2A_C2C_Synaptotagmin_like"/>
    <property type="match status" value="1"/>
</dbReference>
<keyword evidence="9" id="KW-0256">Endoplasmic reticulum</keyword>
<dbReference type="InterPro" id="IPR035892">
    <property type="entry name" value="C2_domain_sf"/>
</dbReference>
<gene>
    <name evidence="19" type="primary">CSON005702</name>
</gene>
<reference evidence="19" key="1">
    <citation type="submission" date="2018-07" db="EMBL/GenBank/DDBJ databases">
        <authorList>
            <person name="Quirk P.G."/>
            <person name="Krulwich T.A."/>
        </authorList>
    </citation>
    <scope>NUCLEOTIDE SEQUENCE</scope>
</reference>
<keyword evidence="4" id="KW-0813">Transport</keyword>
<dbReference type="Pfam" id="PF00168">
    <property type="entry name" value="C2"/>
    <property type="match status" value="3"/>
</dbReference>
<dbReference type="GO" id="GO:0005509">
    <property type="term" value="F:calcium ion binding"/>
    <property type="evidence" value="ECO:0007669"/>
    <property type="project" value="TreeGrafter"/>
</dbReference>
<dbReference type="PANTHER" id="PTHR45761">
    <property type="entry name" value="EXTENDED SYNAPTOTAGMIN-LIKE PROTEIN 2, ISOFORM C"/>
    <property type="match status" value="1"/>
</dbReference>
<evidence type="ECO:0000256" key="7">
    <source>
        <dbReference type="ARBA" id="ARBA00022723"/>
    </source>
</evidence>
<dbReference type="OMA" id="CEAPVFI"/>
<protein>
    <submittedName>
        <fullName evidence="19">CSON005702 protein</fullName>
    </submittedName>
</protein>
<dbReference type="FunFam" id="2.60.40.150:FF:000158">
    <property type="entry name" value="extended synaptotagmin-2 isoform X4"/>
    <property type="match status" value="1"/>
</dbReference>
<evidence type="ECO:0000256" key="16">
    <source>
        <dbReference type="SAM" id="Phobius"/>
    </source>
</evidence>
<keyword evidence="11 16" id="KW-1133">Transmembrane helix</keyword>
<evidence type="ECO:0000256" key="1">
    <source>
        <dbReference type="ARBA" id="ARBA00004202"/>
    </source>
</evidence>
<dbReference type="EMBL" id="UFQT01002219">
    <property type="protein sequence ID" value="SSX32949.1"/>
    <property type="molecule type" value="Genomic_DNA"/>
</dbReference>
<dbReference type="InterPro" id="IPR051634">
    <property type="entry name" value="Extended_Synaptotagmin"/>
</dbReference>
<dbReference type="InterPro" id="IPR037749">
    <property type="entry name" value="Ext_Synaptotagmin_C2B"/>
</dbReference>
<feature type="domain" description="SMP-LTD" evidence="18">
    <location>
        <begin position="171"/>
        <end position="350"/>
    </location>
</feature>
<evidence type="ECO:0000256" key="2">
    <source>
        <dbReference type="ARBA" id="ARBA00004477"/>
    </source>
</evidence>
<accession>A0A336MV09</accession>
<feature type="domain" description="C2" evidence="17">
    <location>
        <begin position="733"/>
        <end position="858"/>
    </location>
</feature>
<proteinExistence type="inferred from homology"/>
<keyword evidence="10" id="KW-0106">Calcium</keyword>
<evidence type="ECO:0000259" key="18">
    <source>
        <dbReference type="PROSITE" id="PS51847"/>
    </source>
</evidence>
<evidence type="ECO:0000256" key="4">
    <source>
        <dbReference type="ARBA" id="ARBA00022448"/>
    </source>
</evidence>
<keyword evidence="14 16" id="KW-0472">Membrane</keyword>
<dbReference type="InterPro" id="IPR037733">
    <property type="entry name" value="Ext_Synaptotagmin_C2A"/>
</dbReference>
<dbReference type="GO" id="GO:0005544">
    <property type="term" value="F:calcium-dependent phospholipid binding"/>
    <property type="evidence" value="ECO:0007669"/>
    <property type="project" value="TreeGrafter"/>
</dbReference>
<organism evidence="19">
    <name type="scientific">Culicoides sonorensis</name>
    <name type="common">Biting midge</name>
    <dbReference type="NCBI Taxonomy" id="179676"/>
    <lineage>
        <taxon>Eukaryota</taxon>
        <taxon>Metazoa</taxon>
        <taxon>Ecdysozoa</taxon>
        <taxon>Arthropoda</taxon>
        <taxon>Hexapoda</taxon>
        <taxon>Insecta</taxon>
        <taxon>Pterygota</taxon>
        <taxon>Neoptera</taxon>
        <taxon>Endopterygota</taxon>
        <taxon>Diptera</taxon>
        <taxon>Nematocera</taxon>
        <taxon>Chironomoidea</taxon>
        <taxon>Ceratopogonidae</taxon>
        <taxon>Ceratopogoninae</taxon>
        <taxon>Culicoides</taxon>
        <taxon>Monoculicoides</taxon>
    </lineage>
</organism>
<dbReference type="GO" id="GO:0005886">
    <property type="term" value="C:plasma membrane"/>
    <property type="evidence" value="ECO:0007669"/>
    <property type="project" value="UniProtKB-SubCell"/>
</dbReference>
<evidence type="ECO:0000313" key="19">
    <source>
        <dbReference type="EMBL" id="SSX32949.1"/>
    </source>
</evidence>
<dbReference type="CDD" id="cd04050">
    <property type="entry name" value="C2B_Synaptotagmin-like"/>
    <property type="match status" value="1"/>
</dbReference>
<dbReference type="SUPFAM" id="SSF49562">
    <property type="entry name" value="C2 domain (Calcium/lipid-binding domain, CaLB)"/>
    <property type="match status" value="3"/>
</dbReference>
<feature type="compositionally biased region" description="Polar residues" evidence="15">
    <location>
        <begin position="702"/>
        <end position="715"/>
    </location>
</feature>
<keyword evidence="6 16" id="KW-0812">Transmembrane</keyword>
<feature type="domain" description="C2" evidence="17">
    <location>
        <begin position="494"/>
        <end position="620"/>
    </location>
</feature>
<evidence type="ECO:0000256" key="13">
    <source>
        <dbReference type="ARBA" id="ARBA00023121"/>
    </source>
</evidence>
<dbReference type="GO" id="GO:0031210">
    <property type="term" value="F:phosphatidylcholine binding"/>
    <property type="evidence" value="ECO:0007669"/>
    <property type="project" value="TreeGrafter"/>
</dbReference>
<evidence type="ECO:0000256" key="11">
    <source>
        <dbReference type="ARBA" id="ARBA00022989"/>
    </source>
</evidence>
<dbReference type="GO" id="GO:0061817">
    <property type="term" value="P:endoplasmic reticulum-plasma membrane tethering"/>
    <property type="evidence" value="ECO:0007669"/>
    <property type="project" value="InterPro"/>
</dbReference>
<dbReference type="InterPro" id="IPR000008">
    <property type="entry name" value="C2_dom"/>
</dbReference>
<evidence type="ECO:0000256" key="12">
    <source>
        <dbReference type="ARBA" id="ARBA00023055"/>
    </source>
</evidence>